<keyword evidence="2" id="KW-1185">Reference proteome</keyword>
<proteinExistence type="predicted"/>
<sequence>MAQFYVNQNQQTGGDHEVHKEGCKFMPFEKNLLALGGHTDCASALEEASHTYDQVNGCQTCCPDCHTTA</sequence>
<dbReference type="KEGG" id="hmn:HM131_02860"/>
<gene>
    <name evidence="1" type="ORF">HM131_02860</name>
</gene>
<name>A0A1W5ZRB3_9BACI</name>
<accession>A0A1W5ZRB3</accession>
<dbReference type="AlphaFoldDB" id="A0A1W5ZRB3"/>
<evidence type="ECO:0000313" key="2">
    <source>
        <dbReference type="Proteomes" id="UP000192527"/>
    </source>
</evidence>
<dbReference type="STRING" id="402384.HM131_02860"/>
<reference evidence="1 2" key="1">
    <citation type="submission" date="2017-04" db="EMBL/GenBank/DDBJ databases">
        <title>The whole genome sequencing and assembly of Halobacillus mangrovi strain.</title>
        <authorList>
            <person name="Lee S.-J."/>
            <person name="Park M.-K."/>
            <person name="Kim J.-Y."/>
            <person name="Lee Y.-J."/>
            <person name="Yi H."/>
            <person name="Bahn Y.-S."/>
            <person name="Kim J.F."/>
            <person name="Lee D.-W."/>
        </authorList>
    </citation>
    <scope>NUCLEOTIDE SEQUENCE [LARGE SCALE GENOMIC DNA]</scope>
    <source>
        <strain evidence="1 2">KTB 131</strain>
    </source>
</reference>
<organism evidence="1 2">
    <name type="scientific">Halobacillus mangrovi</name>
    <dbReference type="NCBI Taxonomy" id="402384"/>
    <lineage>
        <taxon>Bacteria</taxon>
        <taxon>Bacillati</taxon>
        <taxon>Bacillota</taxon>
        <taxon>Bacilli</taxon>
        <taxon>Bacillales</taxon>
        <taxon>Bacillaceae</taxon>
        <taxon>Halobacillus</taxon>
    </lineage>
</organism>
<evidence type="ECO:0000313" key="1">
    <source>
        <dbReference type="EMBL" id="ARI75829.1"/>
    </source>
</evidence>
<protein>
    <submittedName>
        <fullName evidence="1">Uncharacterized protein</fullName>
    </submittedName>
</protein>
<dbReference type="OrthoDB" id="47198at2"/>
<dbReference type="RefSeq" id="WP_085027745.1">
    <property type="nucleotide sequence ID" value="NZ_CP020772.1"/>
</dbReference>
<dbReference type="Proteomes" id="UP000192527">
    <property type="component" value="Chromosome"/>
</dbReference>
<dbReference type="EMBL" id="CP020772">
    <property type="protein sequence ID" value="ARI75829.1"/>
    <property type="molecule type" value="Genomic_DNA"/>
</dbReference>